<comment type="similarity">
    <text evidence="2">Belongs to the autoinducer-2 exporter (AI-2E) (TC 2.A.86) family.</text>
</comment>
<evidence type="ECO:0000256" key="8">
    <source>
        <dbReference type="SAM" id="MobiDB-lite"/>
    </source>
</evidence>
<evidence type="ECO:0000256" key="3">
    <source>
        <dbReference type="ARBA" id="ARBA00022448"/>
    </source>
</evidence>
<keyword evidence="7 9" id="KW-0472">Membrane</keyword>
<organism evidence="10 11">
    <name type="scientific">Pararhizobium capsulatum DSM 1112</name>
    <dbReference type="NCBI Taxonomy" id="1121113"/>
    <lineage>
        <taxon>Bacteria</taxon>
        <taxon>Pseudomonadati</taxon>
        <taxon>Pseudomonadota</taxon>
        <taxon>Alphaproteobacteria</taxon>
        <taxon>Hyphomicrobiales</taxon>
        <taxon>Rhizobiaceae</taxon>
        <taxon>Rhizobium/Agrobacterium group</taxon>
        <taxon>Pararhizobium</taxon>
    </lineage>
</organism>
<protein>
    <submittedName>
        <fullName evidence="10">PurR-regulated permease PerM</fullName>
    </submittedName>
</protein>
<feature type="transmembrane region" description="Helical" evidence="9">
    <location>
        <begin position="169"/>
        <end position="195"/>
    </location>
</feature>
<evidence type="ECO:0000256" key="1">
    <source>
        <dbReference type="ARBA" id="ARBA00004651"/>
    </source>
</evidence>
<sequence length="378" mass="40178">MADEAGEHALRRDLTQITLNVMFVSGLIAASFWVMQPFLPAILWAMTLVIATWPLMIWIQRHTGNRRIIGVLAMTLTLLLVLIVPFWLAVSTILSNLDGITQLVHNALTMEIPLPPDWVAKIPLFGSKLADAWTRLATSGINVIAPKLLPYAGASVQWFASAAGSLGGMFLQFVLTTAIAAVMYSGGETGAAAAIRFGRRLGGERGEMAVRLAGKAIRGVALGVMVTAVAQSALGGIGLAVAGMPFAPLLTALMFVLCLIQIGPGLVLFPAVIWLYYTGDSLWATVLLLFTVVAVTLDGFLRPVLIRKGADLPLLLILAGVIGGLIAFGVLGIFLGPVILATAYTLLNAWMEEGPQPEFSQEPAGETMDATPLPSRRL</sequence>
<evidence type="ECO:0000313" key="10">
    <source>
        <dbReference type="EMBL" id="MDQ0322256.1"/>
    </source>
</evidence>
<dbReference type="NCBIfam" id="NF008216">
    <property type="entry name" value="PRK10983.1"/>
    <property type="match status" value="1"/>
</dbReference>
<evidence type="ECO:0000313" key="11">
    <source>
        <dbReference type="Proteomes" id="UP001230207"/>
    </source>
</evidence>
<accession>A0ABU0BVH6</accession>
<keyword evidence="6 9" id="KW-1133">Transmembrane helix</keyword>
<feature type="transmembrane region" description="Helical" evidence="9">
    <location>
        <begin position="17"/>
        <end position="35"/>
    </location>
</feature>
<dbReference type="PANTHER" id="PTHR21716">
    <property type="entry name" value="TRANSMEMBRANE PROTEIN"/>
    <property type="match status" value="1"/>
</dbReference>
<evidence type="ECO:0000256" key="5">
    <source>
        <dbReference type="ARBA" id="ARBA00022692"/>
    </source>
</evidence>
<keyword evidence="5 9" id="KW-0812">Transmembrane</keyword>
<dbReference type="InterPro" id="IPR002549">
    <property type="entry name" value="AI-2E-like"/>
</dbReference>
<proteinExistence type="inferred from homology"/>
<evidence type="ECO:0000256" key="9">
    <source>
        <dbReference type="SAM" id="Phobius"/>
    </source>
</evidence>
<comment type="subcellular location">
    <subcellularLocation>
        <location evidence="1">Cell membrane</location>
        <topology evidence="1">Multi-pass membrane protein</topology>
    </subcellularLocation>
</comment>
<feature type="region of interest" description="Disordered" evidence="8">
    <location>
        <begin position="356"/>
        <end position="378"/>
    </location>
</feature>
<evidence type="ECO:0000256" key="7">
    <source>
        <dbReference type="ARBA" id="ARBA00023136"/>
    </source>
</evidence>
<feature type="transmembrane region" description="Helical" evidence="9">
    <location>
        <begin position="282"/>
        <end position="302"/>
    </location>
</feature>
<feature type="transmembrane region" description="Helical" evidence="9">
    <location>
        <begin position="249"/>
        <end position="275"/>
    </location>
</feature>
<comment type="caution">
    <text evidence="10">The sequence shown here is derived from an EMBL/GenBank/DDBJ whole genome shotgun (WGS) entry which is preliminary data.</text>
</comment>
<feature type="transmembrane region" description="Helical" evidence="9">
    <location>
        <begin position="216"/>
        <end position="243"/>
    </location>
</feature>
<reference evidence="10 11" key="1">
    <citation type="submission" date="2023-07" db="EMBL/GenBank/DDBJ databases">
        <title>Genomic Encyclopedia of Type Strains, Phase IV (KMG-IV): sequencing the most valuable type-strain genomes for metagenomic binning, comparative biology and taxonomic classification.</title>
        <authorList>
            <person name="Goeker M."/>
        </authorList>
    </citation>
    <scope>NUCLEOTIDE SEQUENCE [LARGE SCALE GENOMIC DNA]</scope>
    <source>
        <strain evidence="10 11">DSM 1112</strain>
    </source>
</reference>
<keyword evidence="11" id="KW-1185">Reference proteome</keyword>
<name>A0ABU0BVH6_9HYPH</name>
<dbReference type="Proteomes" id="UP001230207">
    <property type="component" value="Unassembled WGS sequence"/>
</dbReference>
<dbReference type="PANTHER" id="PTHR21716:SF67">
    <property type="entry name" value="TRANSPORT PROTEIN YDIK-RELATED"/>
    <property type="match status" value="1"/>
</dbReference>
<dbReference type="Pfam" id="PF01594">
    <property type="entry name" value="AI-2E_transport"/>
    <property type="match status" value="1"/>
</dbReference>
<gene>
    <name evidence="10" type="ORF">QO002_004462</name>
</gene>
<dbReference type="EMBL" id="JAUSVF010000002">
    <property type="protein sequence ID" value="MDQ0322256.1"/>
    <property type="molecule type" value="Genomic_DNA"/>
</dbReference>
<feature type="transmembrane region" description="Helical" evidence="9">
    <location>
        <begin position="314"/>
        <end position="347"/>
    </location>
</feature>
<evidence type="ECO:0000256" key="6">
    <source>
        <dbReference type="ARBA" id="ARBA00022989"/>
    </source>
</evidence>
<evidence type="ECO:0000256" key="2">
    <source>
        <dbReference type="ARBA" id="ARBA00009773"/>
    </source>
</evidence>
<dbReference type="RefSeq" id="WP_307233813.1">
    <property type="nucleotide sequence ID" value="NZ_JAUSVF010000002.1"/>
</dbReference>
<keyword evidence="3" id="KW-0813">Transport</keyword>
<keyword evidence="4" id="KW-1003">Cell membrane</keyword>
<evidence type="ECO:0000256" key="4">
    <source>
        <dbReference type="ARBA" id="ARBA00022475"/>
    </source>
</evidence>
<feature type="transmembrane region" description="Helical" evidence="9">
    <location>
        <begin position="41"/>
        <end position="59"/>
    </location>
</feature>
<feature type="transmembrane region" description="Helical" evidence="9">
    <location>
        <begin position="71"/>
        <end position="90"/>
    </location>
</feature>